<evidence type="ECO:0000256" key="4">
    <source>
        <dbReference type="ARBA" id="ARBA00038314"/>
    </source>
</evidence>
<evidence type="ECO:0000259" key="5">
    <source>
        <dbReference type="Pfam" id="PF13649"/>
    </source>
</evidence>
<feature type="domain" description="Methyltransferase" evidence="5">
    <location>
        <begin position="90"/>
        <end position="191"/>
    </location>
</feature>
<keyword evidence="7" id="KW-1185">Reference proteome</keyword>
<comment type="caution">
    <text evidence="6">The sequence shown here is derived from an EMBL/GenBank/DDBJ whole genome shotgun (WGS) entry which is preliminary data.</text>
</comment>
<evidence type="ECO:0000313" key="7">
    <source>
        <dbReference type="Proteomes" id="UP001149165"/>
    </source>
</evidence>
<dbReference type="InterPro" id="IPR041698">
    <property type="entry name" value="Methyltransf_25"/>
</dbReference>
<dbReference type="EMBL" id="JAPQKH010000007">
    <property type="protein sequence ID" value="KAJ5088007.1"/>
    <property type="molecule type" value="Genomic_DNA"/>
</dbReference>
<sequence>MAERERLLPQWNEGADISGLLDGDGGRLLQNYSNIEREEMEEHVKRIGKKGWDIMRFPCFRMFLFLRLDLSCSPVYQKILEEIRAGSFFLDMGCGLGQDIRRLILDGAPAEYLVGLDIEPAYIDLGYELFKDRSSLQSRFIVQDLFQDTPEMSTLIGKFRVIKCGYSMHLWNYARQLDAAKRIIQLASPRGGSIITGMHLGSHNAKLWTDLPPEFKAMFLHNKETLSELWMQASTDTGTRWKFECAIEEDENSKVLGSDGCRLRWYVVQE</sequence>
<evidence type="ECO:0000256" key="2">
    <source>
        <dbReference type="ARBA" id="ARBA00022679"/>
    </source>
</evidence>
<dbReference type="Pfam" id="PF13649">
    <property type="entry name" value="Methyltransf_25"/>
    <property type="match status" value="1"/>
</dbReference>
<dbReference type="AlphaFoldDB" id="A0A9W9K0V3"/>
<dbReference type="Proteomes" id="UP001149165">
    <property type="component" value="Unassembled WGS sequence"/>
</dbReference>
<dbReference type="CDD" id="cd02440">
    <property type="entry name" value="AdoMet_MTases"/>
    <property type="match status" value="1"/>
</dbReference>
<protein>
    <recommendedName>
        <fullName evidence="5">Methyltransferase domain-containing protein</fullName>
    </recommendedName>
</protein>
<dbReference type="Gene3D" id="3.40.50.150">
    <property type="entry name" value="Vaccinia Virus protein VP39"/>
    <property type="match status" value="1"/>
</dbReference>
<proteinExistence type="inferred from homology"/>
<name>A0A9W9K0V3_9EURO</name>
<comment type="pathway">
    <text evidence="1">Secondary metabolite biosynthesis.</text>
</comment>
<comment type="similarity">
    <text evidence="4">Belongs to the class I-like SAM-binding methyltransferase superfamily.</text>
</comment>
<accession>A0A9W9K0V3</accession>
<dbReference type="PANTHER" id="PTHR35897:SF1">
    <property type="entry name" value="METHYLTRANSFERASE AUSD"/>
    <property type="match status" value="1"/>
</dbReference>
<evidence type="ECO:0000256" key="3">
    <source>
        <dbReference type="ARBA" id="ARBA00022691"/>
    </source>
</evidence>
<gene>
    <name evidence="6" type="ORF">N7456_011623</name>
</gene>
<dbReference type="PANTHER" id="PTHR35897">
    <property type="entry name" value="METHYLTRANSFERASE AUSD"/>
    <property type="match status" value="1"/>
</dbReference>
<keyword evidence="2" id="KW-0808">Transferase</keyword>
<dbReference type="OrthoDB" id="2094832at2759"/>
<evidence type="ECO:0000256" key="1">
    <source>
        <dbReference type="ARBA" id="ARBA00005179"/>
    </source>
</evidence>
<dbReference type="SUPFAM" id="SSF53335">
    <property type="entry name" value="S-adenosyl-L-methionine-dependent methyltransferases"/>
    <property type="match status" value="1"/>
</dbReference>
<dbReference type="GO" id="GO:0016740">
    <property type="term" value="F:transferase activity"/>
    <property type="evidence" value="ECO:0007669"/>
    <property type="project" value="UniProtKB-KW"/>
</dbReference>
<dbReference type="InterPro" id="IPR029063">
    <property type="entry name" value="SAM-dependent_MTases_sf"/>
</dbReference>
<keyword evidence="3" id="KW-0949">S-adenosyl-L-methionine</keyword>
<reference evidence="6" key="2">
    <citation type="journal article" date="2023" name="IMA Fungus">
        <title>Comparative genomic study of the Penicillium genus elucidates a diverse pangenome and 15 lateral gene transfer events.</title>
        <authorList>
            <person name="Petersen C."/>
            <person name="Sorensen T."/>
            <person name="Nielsen M.R."/>
            <person name="Sondergaard T.E."/>
            <person name="Sorensen J.L."/>
            <person name="Fitzpatrick D.A."/>
            <person name="Frisvad J.C."/>
            <person name="Nielsen K.L."/>
        </authorList>
    </citation>
    <scope>NUCLEOTIDE SEQUENCE</scope>
    <source>
        <strain evidence="6">IBT 30069</strain>
    </source>
</reference>
<dbReference type="InterPro" id="IPR051654">
    <property type="entry name" value="Meroterpenoid_MTases"/>
</dbReference>
<organism evidence="6 7">
    <name type="scientific">Penicillium angulare</name>
    <dbReference type="NCBI Taxonomy" id="116970"/>
    <lineage>
        <taxon>Eukaryota</taxon>
        <taxon>Fungi</taxon>
        <taxon>Dikarya</taxon>
        <taxon>Ascomycota</taxon>
        <taxon>Pezizomycotina</taxon>
        <taxon>Eurotiomycetes</taxon>
        <taxon>Eurotiomycetidae</taxon>
        <taxon>Eurotiales</taxon>
        <taxon>Aspergillaceae</taxon>
        <taxon>Penicillium</taxon>
    </lineage>
</organism>
<evidence type="ECO:0000313" key="6">
    <source>
        <dbReference type="EMBL" id="KAJ5088007.1"/>
    </source>
</evidence>
<reference evidence="6" key="1">
    <citation type="submission" date="2022-11" db="EMBL/GenBank/DDBJ databases">
        <authorList>
            <person name="Petersen C."/>
        </authorList>
    </citation>
    <scope>NUCLEOTIDE SEQUENCE</scope>
    <source>
        <strain evidence="6">IBT 30069</strain>
    </source>
</reference>